<dbReference type="PANTHER" id="PTHR16308:SF13">
    <property type="entry name" value="PROTEIN LINGERER"/>
    <property type="match status" value="1"/>
</dbReference>
<evidence type="ECO:0000256" key="3">
    <source>
        <dbReference type="ARBA" id="ARBA00022553"/>
    </source>
</evidence>
<keyword evidence="2" id="KW-0963">Cytoplasm</keyword>
<dbReference type="PANTHER" id="PTHR16308">
    <property type="entry name" value="UBIQUITIN ASSOCIATED PROTEIN 2-LIKE/LINGERER"/>
    <property type="match status" value="1"/>
</dbReference>
<dbReference type="CDD" id="cd14277">
    <property type="entry name" value="UBA_UBP2_like"/>
    <property type="match status" value="1"/>
</dbReference>
<proteinExistence type="predicted"/>
<feature type="compositionally biased region" description="Basic residues" evidence="4">
    <location>
        <begin position="546"/>
        <end position="558"/>
    </location>
</feature>
<gene>
    <name evidence="5" type="ORF">PACLA_8A053865</name>
</gene>
<feature type="compositionally biased region" description="Gly residues" evidence="4">
    <location>
        <begin position="302"/>
        <end position="325"/>
    </location>
</feature>
<dbReference type="Proteomes" id="UP001152795">
    <property type="component" value="Unassembled WGS sequence"/>
</dbReference>
<feature type="compositionally biased region" description="Polar residues" evidence="4">
    <location>
        <begin position="462"/>
        <end position="479"/>
    </location>
</feature>
<feature type="compositionally biased region" description="Basic and acidic residues" evidence="4">
    <location>
        <begin position="146"/>
        <end position="156"/>
    </location>
</feature>
<dbReference type="EMBL" id="CACRXK020004503">
    <property type="protein sequence ID" value="CAB4002987.1"/>
    <property type="molecule type" value="Genomic_DNA"/>
</dbReference>
<feature type="region of interest" description="Disordered" evidence="4">
    <location>
        <begin position="462"/>
        <end position="558"/>
    </location>
</feature>
<dbReference type="Gene3D" id="1.10.8.10">
    <property type="entry name" value="DNA helicase RuvA subunit, C-terminal domain"/>
    <property type="match status" value="1"/>
</dbReference>
<feature type="region of interest" description="Disordered" evidence="4">
    <location>
        <begin position="96"/>
        <end position="415"/>
    </location>
</feature>
<dbReference type="InterPro" id="IPR009060">
    <property type="entry name" value="UBA-like_sf"/>
</dbReference>
<evidence type="ECO:0000256" key="2">
    <source>
        <dbReference type="ARBA" id="ARBA00022490"/>
    </source>
</evidence>
<name>A0A7D9E6Q0_PARCT</name>
<dbReference type="SUPFAM" id="SSF46934">
    <property type="entry name" value="UBA-like"/>
    <property type="match status" value="1"/>
</dbReference>
<feature type="compositionally biased region" description="Basic and acidic residues" evidence="4">
    <location>
        <begin position="115"/>
        <end position="131"/>
    </location>
</feature>
<evidence type="ECO:0000313" key="6">
    <source>
        <dbReference type="Proteomes" id="UP001152795"/>
    </source>
</evidence>
<accession>A0A7D9E6Q0</accession>
<evidence type="ECO:0000256" key="4">
    <source>
        <dbReference type="SAM" id="MobiDB-lite"/>
    </source>
</evidence>
<dbReference type="GO" id="GO:0005737">
    <property type="term" value="C:cytoplasm"/>
    <property type="evidence" value="ECO:0007669"/>
    <property type="project" value="UniProtKB-SubCell"/>
</dbReference>
<comment type="caution">
    <text evidence="5">The sequence shown here is derived from an EMBL/GenBank/DDBJ whole genome shotgun (WGS) entry which is preliminary data.</text>
</comment>
<organism evidence="5 6">
    <name type="scientific">Paramuricea clavata</name>
    <name type="common">Red gorgonian</name>
    <name type="synonym">Violescent sea-whip</name>
    <dbReference type="NCBI Taxonomy" id="317549"/>
    <lineage>
        <taxon>Eukaryota</taxon>
        <taxon>Metazoa</taxon>
        <taxon>Cnidaria</taxon>
        <taxon>Anthozoa</taxon>
        <taxon>Octocorallia</taxon>
        <taxon>Malacalcyonacea</taxon>
        <taxon>Plexauridae</taxon>
        <taxon>Paramuricea</taxon>
    </lineage>
</organism>
<evidence type="ECO:0000313" key="5">
    <source>
        <dbReference type="EMBL" id="CAB4002987.1"/>
    </source>
</evidence>
<reference evidence="5" key="1">
    <citation type="submission" date="2020-04" db="EMBL/GenBank/DDBJ databases">
        <authorList>
            <person name="Alioto T."/>
            <person name="Alioto T."/>
            <person name="Gomez Garrido J."/>
        </authorList>
    </citation>
    <scope>NUCLEOTIDE SEQUENCE</scope>
    <source>
        <strain evidence="5">A484AB</strain>
    </source>
</reference>
<keyword evidence="6" id="KW-1185">Reference proteome</keyword>
<dbReference type="AlphaFoldDB" id="A0A7D9E6Q0"/>
<feature type="compositionally biased region" description="Polar residues" evidence="4">
    <location>
        <begin position="518"/>
        <end position="545"/>
    </location>
</feature>
<evidence type="ECO:0000256" key="1">
    <source>
        <dbReference type="ARBA" id="ARBA00004496"/>
    </source>
</evidence>
<feature type="region of interest" description="Disordered" evidence="4">
    <location>
        <begin position="1"/>
        <end position="31"/>
    </location>
</feature>
<feature type="compositionally biased region" description="Polar residues" evidence="4">
    <location>
        <begin position="396"/>
        <end position="405"/>
    </location>
</feature>
<feature type="compositionally biased region" description="Polar residues" evidence="4">
    <location>
        <begin position="157"/>
        <end position="167"/>
    </location>
</feature>
<dbReference type="GO" id="GO:0005634">
    <property type="term" value="C:nucleus"/>
    <property type="evidence" value="ECO:0007669"/>
    <property type="project" value="TreeGrafter"/>
</dbReference>
<feature type="compositionally biased region" description="Basic and acidic residues" evidence="4">
    <location>
        <begin position="175"/>
        <end position="300"/>
    </location>
</feature>
<keyword evidence="3" id="KW-0597">Phosphoprotein</keyword>
<comment type="subcellular location">
    <subcellularLocation>
        <location evidence="1">Cytoplasm</location>
    </subcellularLocation>
</comment>
<protein>
    <submittedName>
        <fullName evidence="5">Zinc finger CCCH domain-containing 13-like</fullName>
    </submittedName>
</protein>
<sequence>MKGGTSSSNRGQQTTSKPEKQSPQGKYQPTAEQVRYAQLLNDDDPGWLKDKIQEVVDLTQKPQDEVAIALHDCDNNVDSAVINLLEGKYNQGEWTTFQSRKKKSTPADTISPVGPKDKTGNSRQDRKENRDGLSQSVEYNNRRNKGQLDRISDGNNERQNGPLNSTRPPGGGRKWNRDDRDDRRGDQDDQRGDRENRRDDRRSDRDNRRDRGGNRGEQADDRRNRNDFRDRDRNDRGSRGGRGDREDRRDQSDRNDRGDRGGDRGDRWVDRGDRGGDRGDRGGDRWNNGDRSGDRNDRRFGGRGGFNRRGGMGRGGRGGSRGSRGGRYPNNRSGGRRSDQVNGPAKDNEFPKTTESWDISPGKDKKDLNVDWGLPEPTGTTEDWGAEDWGSDKQNDTSNTPSWATTVDDKTASTWETDVPANQNLTNHMNHLPECDDEAILSSKVASKQSPLLNLEESVRFSTASNVSSQPYPLDTQKSFGLPPGISSSQPKDSAIAALANAGLKKMHHTPAMDASRVHTSASQVTSSPEVTMTTDTGQPQPQRQQKSRTKRAPKGQV</sequence>
<dbReference type="OrthoDB" id="5918007at2759"/>
<dbReference type="InterPro" id="IPR051833">
    <property type="entry name" value="TC-DDR_regulator"/>
</dbReference>